<dbReference type="EMBL" id="LSRX01000151">
    <property type="protein sequence ID" value="OLQ06829.1"/>
    <property type="molecule type" value="Genomic_DNA"/>
</dbReference>
<feature type="transmembrane region" description="Helical" evidence="2">
    <location>
        <begin position="171"/>
        <end position="192"/>
    </location>
</feature>
<sequence>MTRRAPEVPWSPSWSQLQQDADIRRSDLHLRLENSQLKGALSRELLQLSASLHGRHSSVSLQGIDFGEPLPLTLLVASILACIYILMYLKHLFVFFLRKKYIETSNRRWIHVKERERAPDFADCERQVTERFCCNATHKTVVRLFLIVIAATACGSYMLREGFFDAVKDKLYLAMVILMILQVIIAMAWTYIENRLKPFWRLYEVIWRLQAAVKSGPSAVLHFLSPAISEISVCTNQSQPRFPGLFSSGVLPAPAVDHMDASYPLKQEIFGSEPSRRGSADGSRASPAQSLLPFPRAAGRQMPVAIPHDPGKASHQASHVPAAAAEPQEPSAEGVMKDLDALQAMLSSLGSKPGHLLEAGS</sequence>
<feature type="compositionally biased region" description="Low complexity" evidence="1">
    <location>
        <begin position="321"/>
        <end position="333"/>
    </location>
</feature>
<feature type="transmembrane region" description="Helical" evidence="2">
    <location>
        <begin position="74"/>
        <end position="97"/>
    </location>
</feature>
<evidence type="ECO:0000313" key="3">
    <source>
        <dbReference type="EMBL" id="OLQ06829.1"/>
    </source>
</evidence>
<feature type="region of interest" description="Disordered" evidence="1">
    <location>
        <begin position="302"/>
        <end position="335"/>
    </location>
</feature>
<reference evidence="3 4" key="1">
    <citation type="submission" date="2016-02" db="EMBL/GenBank/DDBJ databases">
        <title>Genome analysis of coral dinoflagellate symbionts highlights evolutionary adaptations to a symbiotic lifestyle.</title>
        <authorList>
            <person name="Aranda M."/>
            <person name="Li Y."/>
            <person name="Liew Y.J."/>
            <person name="Baumgarten S."/>
            <person name="Simakov O."/>
            <person name="Wilson M."/>
            <person name="Piel J."/>
            <person name="Ashoor H."/>
            <person name="Bougouffa S."/>
            <person name="Bajic V.B."/>
            <person name="Ryu T."/>
            <person name="Ravasi T."/>
            <person name="Bayer T."/>
            <person name="Micklem G."/>
            <person name="Kim H."/>
            <person name="Bhak J."/>
            <person name="Lajeunesse T.C."/>
            <person name="Voolstra C.R."/>
        </authorList>
    </citation>
    <scope>NUCLEOTIDE SEQUENCE [LARGE SCALE GENOMIC DNA]</scope>
    <source>
        <strain evidence="3 4">CCMP2467</strain>
    </source>
</reference>
<keyword evidence="2" id="KW-1133">Transmembrane helix</keyword>
<protein>
    <submittedName>
        <fullName evidence="3">Uncharacterized protein</fullName>
    </submittedName>
</protein>
<evidence type="ECO:0000256" key="1">
    <source>
        <dbReference type="SAM" id="MobiDB-lite"/>
    </source>
</evidence>
<keyword evidence="2" id="KW-0812">Transmembrane</keyword>
<keyword evidence="4" id="KW-1185">Reference proteome</keyword>
<keyword evidence="2" id="KW-0472">Membrane</keyword>
<evidence type="ECO:0000256" key="2">
    <source>
        <dbReference type="SAM" id="Phobius"/>
    </source>
</evidence>
<evidence type="ECO:0000313" key="4">
    <source>
        <dbReference type="Proteomes" id="UP000186817"/>
    </source>
</evidence>
<gene>
    <name evidence="3" type="ORF">AK812_SmicGene9819</name>
</gene>
<feature type="transmembrane region" description="Helical" evidence="2">
    <location>
        <begin position="141"/>
        <end position="159"/>
    </location>
</feature>
<proteinExistence type="predicted"/>
<organism evidence="3 4">
    <name type="scientific">Symbiodinium microadriaticum</name>
    <name type="common">Dinoflagellate</name>
    <name type="synonym">Zooxanthella microadriatica</name>
    <dbReference type="NCBI Taxonomy" id="2951"/>
    <lineage>
        <taxon>Eukaryota</taxon>
        <taxon>Sar</taxon>
        <taxon>Alveolata</taxon>
        <taxon>Dinophyceae</taxon>
        <taxon>Suessiales</taxon>
        <taxon>Symbiodiniaceae</taxon>
        <taxon>Symbiodinium</taxon>
    </lineage>
</organism>
<dbReference type="Proteomes" id="UP000186817">
    <property type="component" value="Unassembled WGS sequence"/>
</dbReference>
<comment type="caution">
    <text evidence="3">The sequence shown here is derived from an EMBL/GenBank/DDBJ whole genome shotgun (WGS) entry which is preliminary data.</text>
</comment>
<dbReference type="AlphaFoldDB" id="A0A1Q9EHE7"/>
<accession>A0A1Q9EHE7</accession>
<name>A0A1Q9EHE7_SYMMI</name>
<dbReference type="OrthoDB" id="435716at2759"/>